<dbReference type="GO" id="GO:0046491">
    <property type="term" value="P:L-methylmalonyl-CoA metabolic process"/>
    <property type="evidence" value="ECO:0007669"/>
    <property type="project" value="TreeGrafter"/>
</dbReference>
<evidence type="ECO:0000256" key="1">
    <source>
        <dbReference type="ARBA" id="ARBA00022723"/>
    </source>
</evidence>
<dbReference type="InterPro" id="IPR004360">
    <property type="entry name" value="Glyas_Fos-R_dOase_dom"/>
</dbReference>
<dbReference type="Proteomes" id="UP000176101">
    <property type="component" value="Unassembled WGS sequence"/>
</dbReference>
<protein>
    <submittedName>
        <fullName evidence="3">Glyoxalase</fullName>
    </submittedName>
</protein>
<evidence type="ECO:0000313" key="4">
    <source>
        <dbReference type="Proteomes" id="UP000176101"/>
    </source>
</evidence>
<keyword evidence="4" id="KW-1185">Reference proteome</keyword>
<accession>A0A1E7KK38</accession>
<organism evidence="3 4">
    <name type="scientific">Streptomyces oceani</name>
    <dbReference type="NCBI Taxonomy" id="1075402"/>
    <lineage>
        <taxon>Bacteria</taxon>
        <taxon>Bacillati</taxon>
        <taxon>Actinomycetota</taxon>
        <taxon>Actinomycetes</taxon>
        <taxon>Kitasatosporales</taxon>
        <taxon>Streptomycetaceae</taxon>
        <taxon>Streptomyces</taxon>
    </lineage>
</organism>
<dbReference type="Gene3D" id="3.10.180.10">
    <property type="entry name" value="2,3-Dihydroxybiphenyl 1,2-Dioxygenase, domain 1"/>
    <property type="match status" value="1"/>
</dbReference>
<reference evidence="3 4" key="1">
    <citation type="journal article" date="2016" name="Front. Microbiol.">
        <title>Comparative Genomics Analysis of Streptomyces Species Reveals Their Adaptation to the Marine Environment and Their Diversity at the Genomic Level.</title>
        <authorList>
            <person name="Tian X."/>
            <person name="Zhang Z."/>
            <person name="Yang T."/>
            <person name="Chen M."/>
            <person name="Li J."/>
            <person name="Chen F."/>
            <person name="Yang J."/>
            <person name="Li W."/>
            <person name="Zhang B."/>
            <person name="Zhang Z."/>
            <person name="Wu J."/>
            <person name="Zhang C."/>
            <person name="Long L."/>
            <person name="Xiao J."/>
        </authorList>
    </citation>
    <scope>NUCLEOTIDE SEQUENCE [LARGE SCALE GENOMIC DNA]</scope>
    <source>
        <strain evidence="3 4">SCSIO 02100</strain>
    </source>
</reference>
<dbReference type="PATRIC" id="fig|1075402.3.peg.4517"/>
<gene>
    <name evidence="3" type="ORF">AN216_08525</name>
</gene>
<dbReference type="GO" id="GO:0046872">
    <property type="term" value="F:metal ion binding"/>
    <property type="evidence" value="ECO:0007669"/>
    <property type="project" value="UniProtKB-KW"/>
</dbReference>
<dbReference type="PANTHER" id="PTHR43048">
    <property type="entry name" value="METHYLMALONYL-COA EPIMERASE"/>
    <property type="match status" value="1"/>
</dbReference>
<dbReference type="AlphaFoldDB" id="A0A1E7KK38"/>
<dbReference type="PANTHER" id="PTHR43048:SF4">
    <property type="entry name" value="RING-CLEAVING DIOXYGENASE-RELATED"/>
    <property type="match status" value="1"/>
</dbReference>
<dbReference type="InterPro" id="IPR051785">
    <property type="entry name" value="MMCE/EMCE_epimerase"/>
</dbReference>
<sequence length="152" mass="16154">MRRADVPAPETGILLTHYLTVADVARSRAFYADLLGGEVVLAENPCIVKLANAWILMNPGGGPTPDKPGITLRPPEGSGPASSFLNIRVADIQACYEDWSAKGAQFLTAPVDRRAEVRCYMRDPDGYLIEVGQSTGLLHGVLADPPAGTSPP</sequence>
<dbReference type="RefSeq" id="WP_070195982.1">
    <property type="nucleotide sequence ID" value="NZ_LJGU01000114.1"/>
</dbReference>
<dbReference type="InterPro" id="IPR029068">
    <property type="entry name" value="Glyas_Bleomycin-R_OHBP_Dase"/>
</dbReference>
<dbReference type="EMBL" id="LJGU01000114">
    <property type="protein sequence ID" value="OEV04236.1"/>
    <property type="molecule type" value="Genomic_DNA"/>
</dbReference>
<dbReference type="InterPro" id="IPR037523">
    <property type="entry name" value="VOC_core"/>
</dbReference>
<keyword evidence="1" id="KW-0479">Metal-binding</keyword>
<evidence type="ECO:0000313" key="3">
    <source>
        <dbReference type="EMBL" id="OEV04236.1"/>
    </source>
</evidence>
<feature type="domain" description="VOC" evidence="2">
    <location>
        <begin position="12"/>
        <end position="134"/>
    </location>
</feature>
<name>A0A1E7KK38_9ACTN</name>
<evidence type="ECO:0000259" key="2">
    <source>
        <dbReference type="PROSITE" id="PS51819"/>
    </source>
</evidence>
<comment type="caution">
    <text evidence="3">The sequence shown here is derived from an EMBL/GenBank/DDBJ whole genome shotgun (WGS) entry which is preliminary data.</text>
</comment>
<dbReference type="STRING" id="1075402.AN216_08525"/>
<proteinExistence type="predicted"/>
<dbReference type="SUPFAM" id="SSF54593">
    <property type="entry name" value="Glyoxalase/Bleomycin resistance protein/Dihydroxybiphenyl dioxygenase"/>
    <property type="match status" value="1"/>
</dbReference>
<dbReference type="Pfam" id="PF00903">
    <property type="entry name" value="Glyoxalase"/>
    <property type="match status" value="1"/>
</dbReference>
<dbReference type="PROSITE" id="PS51819">
    <property type="entry name" value="VOC"/>
    <property type="match status" value="1"/>
</dbReference>
<dbReference type="GO" id="GO:0004493">
    <property type="term" value="F:methylmalonyl-CoA epimerase activity"/>
    <property type="evidence" value="ECO:0007669"/>
    <property type="project" value="TreeGrafter"/>
</dbReference>